<feature type="non-terminal residue" evidence="2">
    <location>
        <position position="57"/>
    </location>
</feature>
<accession>A0A7T8GXL8</accession>
<dbReference type="AlphaFoldDB" id="A0A7T8GXL8"/>
<protein>
    <submittedName>
        <fullName evidence="2">Uncharacterized protein</fullName>
    </submittedName>
</protein>
<name>A0A7T8GXL8_CALRO</name>
<organism evidence="2 3">
    <name type="scientific">Caligus rogercresseyi</name>
    <name type="common">Sea louse</name>
    <dbReference type="NCBI Taxonomy" id="217165"/>
    <lineage>
        <taxon>Eukaryota</taxon>
        <taxon>Metazoa</taxon>
        <taxon>Ecdysozoa</taxon>
        <taxon>Arthropoda</taxon>
        <taxon>Crustacea</taxon>
        <taxon>Multicrustacea</taxon>
        <taxon>Hexanauplia</taxon>
        <taxon>Copepoda</taxon>
        <taxon>Siphonostomatoida</taxon>
        <taxon>Caligidae</taxon>
        <taxon>Caligus</taxon>
    </lineage>
</organism>
<reference evidence="3" key="1">
    <citation type="submission" date="2021-01" db="EMBL/GenBank/DDBJ databases">
        <title>Caligus Genome Assembly.</title>
        <authorList>
            <person name="Gallardo-Escarate C."/>
        </authorList>
    </citation>
    <scope>NUCLEOTIDE SEQUENCE [LARGE SCALE GENOMIC DNA]</scope>
</reference>
<gene>
    <name evidence="2" type="ORF">FKW44_013480</name>
</gene>
<evidence type="ECO:0000313" key="2">
    <source>
        <dbReference type="EMBL" id="QQP39679.1"/>
    </source>
</evidence>
<evidence type="ECO:0000313" key="3">
    <source>
        <dbReference type="Proteomes" id="UP000595437"/>
    </source>
</evidence>
<proteinExistence type="predicted"/>
<feature type="non-terminal residue" evidence="2">
    <location>
        <position position="1"/>
    </location>
</feature>
<evidence type="ECO:0000256" key="1">
    <source>
        <dbReference type="SAM" id="MobiDB-lite"/>
    </source>
</evidence>
<dbReference type="Proteomes" id="UP000595437">
    <property type="component" value="Chromosome 9"/>
</dbReference>
<keyword evidence="3" id="KW-1185">Reference proteome</keyword>
<feature type="region of interest" description="Disordered" evidence="1">
    <location>
        <begin position="29"/>
        <end position="57"/>
    </location>
</feature>
<sequence length="57" mass="6737">QDKIKDLEILRSYMEPSGKEWVDKFLAAQRGEDLSDQEDDPTQEEQDLDDTVMDYEK</sequence>
<dbReference type="EMBL" id="CP045898">
    <property type="protein sequence ID" value="QQP39679.1"/>
    <property type="molecule type" value="Genomic_DNA"/>
</dbReference>
<feature type="compositionally biased region" description="Acidic residues" evidence="1">
    <location>
        <begin position="34"/>
        <end position="57"/>
    </location>
</feature>